<feature type="transmembrane region" description="Helical" evidence="1">
    <location>
        <begin position="15"/>
        <end position="35"/>
    </location>
</feature>
<evidence type="ECO:0000313" key="3">
    <source>
        <dbReference type="Proteomes" id="UP001303760"/>
    </source>
</evidence>
<proteinExistence type="predicted"/>
<protein>
    <submittedName>
        <fullName evidence="2">Uncharacterized protein</fullName>
    </submittedName>
</protein>
<dbReference type="AlphaFoldDB" id="A0AAN7HHT9"/>
<organism evidence="2 3">
    <name type="scientific">Achaetomium macrosporum</name>
    <dbReference type="NCBI Taxonomy" id="79813"/>
    <lineage>
        <taxon>Eukaryota</taxon>
        <taxon>Fungi</taxon>
        <taxon>Dikarya</taxon>
        <taxon>Ascomycota</taxon>
        <taxon>Pezizomycotina</taxon>
        <taxon>Sordariomycetes</taxon>
        <taxon>Sordariomycetidae</taxon>
        <taxon>Sordariales</taxon>
        <taxon>Chaetomiaceae</taxon>
        <taxon>Achaetomium</taxon>
    </lineage>
</organism>
<keyword evidence="1" id="KW-1133">Transmembrane helix</keyword>
<dbReference type="EMBL" id="MU860028">
    <property type="protein sequence ID" value="KAK4241084.1"/>
    <property type="molecule type" value="Genomic_DNA"/>
</dbReference>
<evidence type="ECO:0000256" key="1">
    <source>
        <dbReference type="SAM" id="Phobius"/>
    </source>
</evidence>
<keyword evidence="1" id="KW-0812">Transmembrane</keyword>
<reference evidence="2" key="1">
    <citation type="journal article" date="2023" name="Mol. Phylogenet. Evol.">
        <title>Genome-scale phylogeny and comparative genomics of the fungal order Sordariales.</title>
        <authorList>
            <person name="Hensen N."/>
            <person name="Bonometti L."/>
            <person name="Westerberg I."/>
            <person name="Brannstrom I.O."/>
            <person name="Guillou S."/>
            <person name="Cros-Aarteil S."/>
            <person name="Calhoun S."/>
            <person name="Haridas S."/>
            <person name="Kuo A."/>
            <person name="Mondo S."/>
            <person name="Pangilinan J."/>
            <person name="Riley R."/>
            <person name="LaButti K."/>
            <person name="Andreopoulos B."/>
            <person name="Lipzen A."/>
            <person name="Chen C."/>
            <person name="Yan M."/>
            <person name="Daum C."/>
            <person name="Ng V."/>
            <person name="Clum A."/>
            <person name="Steindorff A."/>
            <person name="Ohm R.A."/>
            <person name="Martin F."/>
            <person name="Silar P."/>
            <person name="Natvig D.O."/>
            <person name="Lalanne C."/>
            <person name="Gautier V."/>
            <person name="Ament-Velasquez S.L."/>
            <person name="Kruys A."/>
            <person name="Hutchinson M.I."/>
            <person name="Powell A.J."/>
            <person name="Barry K."/>
            <person name="Miller A.N."/>
            <person name="Grigoriev I.V."/>
            <person name="Debuchy R."/>
            <person name="Gladieux P."/>
            <person name="Hiltunen Thoren M."/>
            <person name="Johannesson H."/>
        </authorList>
    </citation>
    <scope>NUCLEOTIDE SEQUENCE</scope>
    <source>
        <strain evidence="2">CBS 532.94</strain>
    </source>
</reference>
<name>A0AAN7HHT9_9PEZI</name>
<sequence>MPYLSPYSPRKRRSARLVAAWMFTFVFILWMTWYISTRHREKAKPIVEEFLRPVKVGREGEGADADAGGVGH</sequence>
<comment type="caution">
    <text evidence="2">The sequence shown here is derived from an EMBL/GenBank/DDBJ whole genome shotgun (WGS) entry which is preliminary data.</text>
</comment>
<accession>A0AAN7HHT9</accession>
<gene>
    <name evidence="2" type="ORF">C8A03DRAFT_12619</name>
</gene>
<evidence type="ECO:0000313" key="2">
    <source>
        <dbReference type="EMBL" id="KAK4241084.1"/>
    </source>
</evidence>
<reference evidence="2" key="2">
    <citation type="submission" date="2023-05" db="EMBL/GenBank/DDBJ databases">
        <authorList>
            <consortium name="Lawrence Berkeley National Laboratory"/>
            <person name="Steindorff A."/>
            <person name="Hensen N."/>
            <person name="Bonometti L."/>
            <person name="Westerberg I."/>
            <person name="Brannstrom I.O."/>
            <person name="Guillou S."/>
            <person name="Cros-Aarteil S."/>
            <person name="Calhoun S."/>
            <person name="Haridas S."/>
            <person name="Kuo A."/>
            <person name="Mondo S."/>
            <person name="Pangilinan J."/>
            <person name="Riley R."/>
            <person name="Labutti K."/>
            <person name="Andreopoulos B."/>
            <person name="Lipzen A."/>
            <person name="Chen C."/>
            <person name="Yanf M."/>
            <person name="Daum C."/>
            <person name="Ng V."/>
            <person name="Clum A."/>
            <person name="Ohm R."/>
            <person name="Martin F."/>
            <person name="Silar P."/>
            <person name="Natvig D."/>
            <person name="Lalanne C."/>
            <person name="Gautier V."/>
            <person name="Ament-Velasquez S.L."/>
            <person name="Kruys A."/>
            <person name="Hutchinson M.I."/>
            <person name="Powell A.J."/>
            <person name="Barry K."/>
            <person name="Miller A.N."/>
            <person name="Grigoriev I.V."/>
            <person name="Debuchy R."/>
            <person name="Gladieux P."/>
            <person name="Thoren M.H."/>
            <person name="Johannesson H."/>
        </authorList>
    </citation>
    <scope>NUCLEOTIDE SEQUENCE</scope>
    <source>
        <strain evidence="2">CBS 532.94</strain>
    </source>
</reference>
<keyword evidence="3" id="KW-1185">Reference proteome</keyword>
<keyword evidence="1" id="KW-0472">Membrane</keyword>
<dbReference type="Proteomes" id="UP001303760">
    <property type="component" value="Unassembled WGS sequence"/>
</dbReference>